<proteinExistence type="predicted"/>
<sequence>MLIKGYDDGPLVAGESLLPRPGFWSNYLMAICGNEPGASYVPEWFGDDGADADDLSEVLFDPERWPVFRAPAQGGPGVVVIYRNLLGDYGIDYLLTHPGRSHAQHVASWEGDLSGTGLSWDELIRIADTPATGEGVKDSAARLLLVLPLLTDPDLPDTAPARLTAALSEAGAPQDTASTTAEHLLAQLTRRSQHDPTWESPLSGA</sequence>
<evidence type="ECO:0000313" key="2">
    <source>
        <dbReference type="Proteomes" id="UP000242427"/>
    </source>
</evidence>
<keyword evidence="2" id="KW-1185">Reference proteome</keyword>
<gene>
    <name evidence="1" type="ORF">B7P34_12015</name>
</gene>
<evidence type="ECO:0000313" key="1">
    <source>
        <dbReference type="EMBL" id="PSJ28462.1"/>
    </source>
</evidence>
<dbReference type="AlphaFoldDB" id="A0A9X7PHW2"/>
<dbReference type="EMBL" id="PXWG01000022">
    <property type="protein sequence ID" value="PSJ28462.1"/>
    <property type="molecule type" value="Genomic_DNA"/>
</dbReference>
<dbReference type="Proteomes" id="UP000242427">
    <property type="component" value="Unassembled WGS sequence"/>
</dbReference>
<protein>
    <submittedName>
        <fullName evidence="1">Uncharacterized protein</fullName>
    </submittedName>
</protein>
<comment type="caution">
    <text evidence="1">The sequence shown here is derived from an EMBL/GenBank/DDBJ whole genome shotgun (WGS) entry which is preliminary data.</text>
</comment>
<dbReference type="OrthoDB" id="3295168at2"/>
<name>A0A9X7PHW2_9ACTN</name>
<reference evidence="1 2" key="1">
    <citation type="submission" date="2018-03" db="EMBL/GenBank/DDBJ databases">
        <title>Chitinolytic properties of Streptosporangium nondiastaticum TBG75A20.</title>
        <authorList>
            <person name="Gayathri V."/>
            <person name="Shiburaj S."/>
        </authorList>
    </citation>
    <scope>NUCLEOTIDE SEQUENCE [LARGE SCALE GENOMIC DNA]</scope>
    <source>
        <strain evidence="1 2">TBG75A20</strain>
    </source>
</reference>
<accession>A0A9X7PHW2</accession>
<organism evidence="1 2">
    <name type="scientific">Streptosporangium nondiastaticum</name>
    <dbReference type="NCBI Taxonomy" id="35764"/>
    <lineage>
        <taxon>Bacteria</taxon>
        <taxon>Bacillati</taxon>
        <taxon>Actinomycetota</taxon>
        <taxon>Actinomycetes</taxon>
        <taxon>Streptosporangiales</taxon>
        <taxon>Streptosporangiaceae</taxon>
        <taxon>Streptosporangium</taxon>
    </lineage>
</organism>